<dbReference type="EMBL" id="HBUF01339802">
    <property type="protein sequence ID" value="CAG6701293.1"/>
    <property type="molecule type" value="Transcribed_RNA"/>
</dbReference>
<reference evidence="1" key="1">
    <citation type="submission" date="2021-05" db="EMBL/GenBank/DDBJ databases">
        <authorList>
            <person name="Alioto T."/>
            <person name="Alioto T."/>
            <person name="Gomez Garrido J."/>
        </authorList>
    </citation>
    <scope>NUCLEOTIDE SEQUENCE</scope>
</reference>
<sequence>MDTIYFIEFLFFLNKFILKGTQRQSNRIPTNYRFVDIPNKIILLLLKIILINIINNNNINNIYKYAENPRRDLDIYVLLVGARKLCLTIKKCQKFRGREDSNP</sequence>
<dbReference type="EMBL" id="HBUF01339799">
    <property type="protein sequence ID" value="CAG6701284.1"/>
    <property type="molecule type" value="Transcribed_RNA"/>
</dbReference>
<dbReference type="EMBL" id="HBUF01339803">
    <property type="protein sequence ID" value="CAG6701296.1"/>
    <property type="molecule type" value="Transcribed_RNA"/>
</dbReference>
<name>A0A8D8XNA7_9HEMI</name>
<protein>
    <submittedName>
        <fullName evidence="1">Uncharacterized protein</fullName>
    </submittedName>
</protein>
<dbReference type="EMBL" id="HBUF01339800">
    <property type="protein sequence ID" value="CAG6701287.1"/>
    <property type="molecule type" value="Transcribed_RNA"/>
</dbReference>
<dbReference type="EMBL" id="HBUF01339801">
    <property type="protein sequence ID" value="CAG6701290.1"/>
    <property type="molecule type" value="Transcribed_RNA"/>
</dbReference>
<dbReference type="AlphaFoldDB" id="A0A8D8XNA7"/>
<evidence type="ECO:0000313" key="1">
    <source>
        <dbReference type="EMBL" id="CAG6701284.1"/>
    </source>
</evidence>
<accession>A0A8D8XNA7</accession>
<proteinExistence type="predicted"/>
<organism evidence="1">
    <name type="scientific">Cacopsylla melanoneura</name>
    <dbReference type="NCBI Taxonomy" id="428564"/>
    <lineage>
        <taxon>Eukaryota</taxon>
        <taxon>Metazoa</taxon>
        <taxon>Ecdysozoa</taxon>
        <taxon>Arthropoda</taxon>
        <taxon>Hexapoda</taxon>
        <taxon>Insecta</taxon>
        <taxon>Pterygota</taxon>
        <taxon>Neoptera</taxon>
        <taxon>Paraneoptera</taxon>
        <taxon>Hemiptera</taxon>
        <taxon>Sternorrhyncha</taxon>
        <taxon>Psylloidea</taxon>
        <taxon>Psyllidae</taxon>
        <taxon>Psyllinae</taxon>
        <taxon>Cacopsylla</taxon>
    </lineage>
</organism>